<keyword evidence="2" id="KW-1185">Reference proteome</keyword>
<proteinExistence type="predicted"/>
<dbReference type="Proteomes" id="UP001049176">
    <property type="component" value="Chromosome 9"/>
</dbReference>
<dbReference type="AlphaFoldDB" id="A0A9P7RPT9"/>
<dbReference type="KEGG" id="more:E1B28_013242"/>
<sequence>MRRDRVQVRVDLFQAQMPAAARAYMEWAAKDGGNWAEASQTCSDATDGDQIGRRAVRVVDMFCTYTYECCIEAEDTNLLSSFIRQGLLPCAPSQPSVAITIRTMEAYRTMFMRSPHFTIQPFVKALCDIHGIPFRSYLTQQFSICFDLFFAILADVRALVEQKLERHSETWRLQNACPCCTYRLEGEKELNYSMLFTMDGNDSLKRIARRNAGEQGQLGASKERLDSREGGGGYFLSREEVDEWSKGMLEEILAASDEGTGGNEVNPCADRWKNMMQEMVARMWGIFDETGVFLSLCRHGFVLLACDMVRSGELAKYPLAMVSRLLDVLGKNLGGAYDIGCKFQSTLNKSTIGEKARRLGFKTLVGLFHGHAHNRRCQLKNLLTYVESVGLEDLEGCERFFSRSNALAPAVRHASIFHRRQAISEFCRHLDAFDTLQSLSDFLCNNYYQALDILDGESAWISSMRSFVGKHEADAEELRKLCEDWRKEEQEYLEGLTKTPEVETLQMEYLKTLRRLVKTQENLNLARDMFVNETPDTILNYGTNTANTNAREAQRRHLWELHQLALEDTQVLEKRLEIRERWIPSSVEWKDAEKLVDNMEYQQALDRLEGLIVSRLFELKGMNKAGQGYKLRQHVGKALKSRSHAIQNAVDRYNKAAVKRGRPELDFQTVVDYTFLAEFDLLREGRKDIRDQAWAVPAARNLMDQYYKIERAREEKERLDIEIQRLVTWMQDEEAYLLAKEREVTDPALSYQIQRYRARRTRFNNIHFKKLAKLLKQDGCTATFVAGVGTLSLWRQGSKMAEGTEQEDEEELVEEDIQEEEQVTSTYDDLVLIEGLAALGS</sequence>
<dbReference type="RefSeq" id="XP_043003733.1">
    <property type="nucleotide sequence ID" value="XM_043160827.1"/>
</dbReference>
<dbReference type="Pfam" id="PF18758">
    <property type="entry name" value="KDZ"/>
    <property type="match status" value="1"/>
</dbReference>
<evidence type="ECO:0000313" key="2">
    <source>
        <dbReference type="Proteomes" id="UP001049176"/>
    </source>
</evidence>
<evidence type="ECO:0000313" key="1">
    <source>
        <dbReference type="EMBL" id="KAG7087262.1"/>
    </source>
</evidence>
<reference evidence="1" key="1">
    <citation type="journal article" date="2021" name="Genome Biol. Evol.">
        <title>The assembled and annotated genome of the fairy-ring fungus Marasmius oreades.</title>
        <authorList>
            <person name="Hiltunen M."/>
            <person name="Ament-Velasquez S.L."/>
            <person name="Johannesson H."/>
        </authorList>
    </citation>
    <scope>NUCLEOTIDE SEQUENCE</scope>
    <source>
        <strain evidence="1">03SP1</strain>
    </source>
</reference>
<protein>
    <submittedName>
        <fullName evidence="1">Uncharacterized protein</fullName>
    </submittedName>
</protein>
<dbReference type="OrthoDB" id="3246730at2759"/>
<dbReference type="InterPro" id="IPR040521">
    <property type="entry name" value="KDZ"/>
</dbReference>
<dbReference type="PANTHER" id="PTHR33096:SF1">
    <property type="entry name" value="CXC1-LIKE CYSTEINE CLUSTER ASSOCIATED WITH KDZ TRANSPOSASES DOMAIN-CONTAINING PROTEIN"/>
    <property type="match status" value="1"/>
</dbReference>
<dbReference type="PANTHER" id="PTHR33096">
    <property type="entry name" value="CXC2 DOMAIN-CONTAINING PROTEIN"/>
    <property type="match status" value="1"/>
</dbReference>
<accession>A0A9P7RPT9</accession>
<gene>
    <name evidence="1" type="ORF">E1B28_013242</name>
</gene>
<organism evidence="1 2">
    <name type="scientific">Marasmius oreades</name>
    <name type="common">fairy-ring Marasmius</name>
    <dbReference type="NCBI Taxonomy" id="181124"/>
    <lineage>
        <taxon>Eukaryota</taxon>
        <taxon>Fungi</taxon>
        <taxon>Dikarya</taxon>
        <taxon>Basidiomycota</taxon>
        <taxon>Agaricomycotina</taxon>
        <taxon>Agaricomycetes</taxon>
        <taxon>Agaricomycetidae</taxon>
        <taxon>Agaricales</taxon>
        <taxon>Marasmiineae</taxon>
        <taxon>Marasmiaceae</taxon>
        <taxon>Marasmius</taxon>
    </lineage>
</organism>
<dbReference type="GeneID" id="66082317"/>
<comment type="caution">
    <text evidence="1">The sequence shown here is derived from an EMBL/GenBank/DDBJ whole genome shotgun (WGS) entry which is preliminary data.</text>
</comment>
<dbReference type="EMBL" id="CM032189">
    <property type="protein sequence ID" value="KAG7087262.1"/>
    <property type="molecule type" value="Genomic_DNA"/>
</dbReference>
<name>A0A9P7RPT9_9AGAR</name>